<evidence type="ECO:0000256" key="4">
    <source>
        <dbReference type="ARBA" id="ARBA00022737"/>
    </source>
</evidence>
<comment type="caution">
    <text evidence="11">The sequence shown here is derived from an EMBL/GenBank/DDBJ whole genome shotgun (WGS) entry which is preliminary data.</text>
</comment>
<feature type="compositionally biased region" description="Acidic residues" evidence="9">
    <location>
        <begin position="28"/>
        <end position="95"/>
    </location>
</feature>
<dbReference type="InterPro" id="IPR036322">
    <property type="entry name" value="WD40_repeat_dom_sf"/>
</dbReference>
<dbReference type="PROSITE" id="PS50294">
    <property type="entry name" value="WD_REPEATS_REGION"/>
    <property type="match status" value="1"/>
</dbReference>
<dbReference type="FunFam" id="2.130.10.10:FF:000061">
    <property type="entry name" value="Ribosome biogenesis protein BOP1 homolog"/>
    <property type="match status" value="1"/>
</dbReference>
<feature type="compositionally biased region" description="Basic residues" evidence="9">
    <location>
        <begin position="1"/>
        <end position="10"/>
    </location>
</feature>
<organism evidence="11 12">
    <name type="scientific">Patella caerulea</name>
    <name type="common">Rayed Mediterranean limpet</name>
    <dbReference type="NCBI Taxonomy" id="87958"/>
    <lineage>
        <taxon>Eukaryota</taxon>
        <taxon>Metazoa</taxon>
        <taxon>Spiralia</taxon>
        <taxon>Lophotrochozoa</taxon>
        <taxon>Mollusca</taxon>
        <taxon>Gastropoda</taxon>
        <taxon>Patellogastropoda</taxon>
        <taxon>Patelloidea</taxon>
        <taxon>Patellidae</taxon>
        <taxon>Patella</taxon>
    </lineage>
</organism>
<evidence type="ECO:0000313" key="11">
    <source>
        <dbReference type="EMBL" id="KAK6186128.1"/>
    </source>
</evidence>
<comment type="subcellular location">
    <subcellularLocation>
        <location evidence="7">Nucleus</location>
        <location evidence="7">Nucleolus</location>
    </subcellularLocation>
    <subcellularLocation>
        <location evidence="7">Nucleus</location>
        <location evidence="7">Nucleoplasm</location>
    </subcellularLocation>
</comment>
<dbReference type="PANTHER" id="PTHR17605">
    <property type="entry name" value="RIBOSOME BIOGENESIS PROTEIN BOP1 BLOCK OF PROLIFERATION 1 PROTEIN"/>
    <property type="match status" value="1"/>
</dbReference>
<dbReference type="InterPro" id="IPR012953">
    <property type="entry name" value="BOP1_N_dom"/>
</dbReference>
<gene>
    <name evidence="11" type="ORF">SNE40_008226</name>
</gene>
<dbReference type="HAMAP" id="MF_03027">
    <property type="entry name" value="BOP1"/>
    <property type="match status" value="1"/>
</dbReference>
<dbReference type="SMART" id="SM00320">
    <property type="entry name" value="WD40"/>
    <property type="match status" value="7"/>
</dbReference>
<keyword evidence="3 8" id="KW-0853">WD repeat</keyword>
<feature type="region of interest" description="Disordered" evidence="9">
    <location>
        <begin position="1"/>
        <end position="134"/>
    </location>
</feature>
<dbReference type="GO" id="GO:0000466">
    <property type="term" value="P:maturation of 5.8S rRNA from tricistronic rRNA transcript (SSU-rRNA, 5.8S rRNA, LSU-rRNA)"/>
    <property type="evidence" value="ECO:0007669"/>
    <property type="project" value="UniProtKB-UniRule"/>
</dbReference>
<dbReference type="EMBL" id="JAZGQO010000006">
    <property type="protein sequence ID" value="KAK6186128.1"/>
    <property type="molecule type" value="Genomic_DNA"/>
</dbReference>
<feature type="repeat" description="WD" evidence="8">
    <location>
        <begin position="415"/>
        <end position="456"/>
    </location>
</feature>
<dbReference type="SUPFAM" id="SSF50978">
    <property type="entry name" value="WD40 repeat-like"/>
    <property type="match status" value="1"/>
</dbReference>
<keyword evidence="5 7" id="KW-0539">Nucleus</keyword>
<dbReference type="Proteomes" id="UP001347796">
    <property type="component" value="Unassembled WGS sequence"/>
</dbReference>
<dbReference type="InterPro" id="IPR015943">
    <property type="entry name" value="WD40/YVTN_repeat-like_dom_sf"/>
</dbReference>
<dbReference type="GO" id="GO:0000463">
    <property type="term" value="P:maturation of LSU-rRNA from tricistronic rRNA transcript (SSU-rRNA, 5.8S rRNA, LSU-rRNA)"/>
    <property type="evidence" value="ECO:0007669"/>
    <property type="project" value="UniProtKB-UniRule"/>
</dbReference>
<keyword evidence="12" id="KW-1185">Reference proteome</keyword>
<dbReference type="GO" id="GO:0043021">
    <property type="term" value="F:ribonucleoprotein complex binding"/>
    <property type="evidence" value="ECO:0007669"/>
    <property type="project" value="UniProtKB-UniRule"/>
</dbReference>
<evidence type="ECO:0000259" key="10">
    <source>
        <dbReference type="SMART" id="SM01035"/>
    </source>
</evidence>
<keyword evidence="2 7" id="KW-0698">rRNA processing</keyword>
<evidence type="ECO:0000256" key="9">
    <source>
        <dbReference type="SAM" id="MobiDB-lite"/>
    </source>
</evidence>
<evidence type="ECO:0000256" key="8">
    <source>
        <dbReference type="PROSITE-ProRule" id="PRU00221"/>
    </source>
</evidence>
<dbReference type="PROSITE" id="PS00678">
    <property type="entry name" value="WD_REPEATS_1"/>
    <property type="match status" value="1"/>
</dbReference>
<accession>A0AAN8K6A4</accession>
<keyword evidence="1 7" id="KW-0690">Ribosome biogenesis</keyword>
<evidence type="ECO:0000256" key="7">
    <source>
        <dbReference type="HAMAP-Rule" id="MF_03027"/>
    </source>
</evidence>
<feature type="domain" description="BOP1 N-terminal" evidence="10">
    <location>
        <begin position="149"/>
        <end position="408"/>
    </location>
</feature>
<proteinExistence type="inferred from homology"/>
<sequence length="757" mass="87072">MATVAAKRKISPVEEIDINEGVNLFVDEPPDSEDDDDTTDSDSSEYSGLEDEPDTDDDDGDEDDEEDDDDDEDAENDEDEEDEDEDESDVEDSAEETSSHSKPTNQEIVTAEPDDKEGKITQLPDEYEYDSSDEEDIRNTVGNIPMEWYRDYSHLGYDVEGKKLLKPEKGDELDEFLDKMENPDYWRTVSNKLTGQKVLLSKEDVKIIQNMQKFKNPVGSDMYEPWIDFFTNEKMIHPVSNRPETKASFIPSRWEMLKVSQMVHALKMGWMKPTPTRKPDEEDETNFYMLWKDDEEPEITRQYRQYIPPPKVRLPGHAESYNPPEEYLPSEKTVQRLKKEIARGKTRTIPQKFSSLRLVPGFKYFIRERFERCLDLYLCPRQRKVRMNVNPDDLIPKLPKPRDLQPFPTTEYLVFKGHKGIIRTISPDPKGQWIASGCDDKTVKIWEVATGRCIKTFNVESKVKGVAWNPNPSLSIIVVAVETSLIIINPHVGDKLICSKTDLLLNSFEEVELPPAPTDKPKVTEWELYEDAEYELGFRLKIKHQREISQVTWHGKGDYFASTMPKGESKSVLIHQLMKRRSQNPFSKPKGLVQCVLFHPIRPFLFVATQKYVRIYNLMKQSLSKKLLSNCQWISSMAVHPGGDNVIIGSYDSKLSWFDLDLSTKPYHTLRHHTMALRSVTYHKRYPLFASASDDLSVIVCHGMVYSDLLQNPLIVPVKVLRGHKAAKGLGVLDCQFHPSQPWIFTAGADGTIRLYT</sequence>
<dbReference type="InterPro" id="IPR001680">
    <property type="entry name" value="WD40_rpt"/>
</dbReference>
<evidence type="ECO:0000313" key="12">
    <source>
        <dbReference type="Proteomes" id="UP001347796"/>
    </source>
</evidence>
<dbReference type="AlphaFoldDB" id="A0AAN8K6A4"/>
<name>A0AAN8K6A4_PATCE</name>
<dbReference type="GO" id="GO:0070545">
    <property type="term" value="C:PeBoW complex"/>
    <property type="evidence" value="ECO:0007669"/>
    <property type="project" value="TreeGrafter"/>
</dbReference>
<dbReference type="PANTHER" id="PTHR17605:SF0">
    <property type="entry name" value="RIBOSOME BIOGENESIS PROTEIN BOP1"/>
    <property type="match status" value="1"/>
</dbReference>
<evidence type="ECO:0000256" key="3">
    <source>
        <dbReference type="ARBA" id="ARBA00022574"/>
    </source>
</evidence>
<comment type="function">
    <text evidence="6">Component of the PeBoW complex, which is required for maturation of 28S and 5.8S ribosomal RNAs and formation of the 60S ribosome.</text>
</comment>
<reference evidence="11 12" key="1">
    <citation type="submission" date="2024-01" db="EMBL/GenBank/DDBJ databases">
        <title>The genome of the rayed Mediterranean limpet Patella caerulea (Linnaeus, 1758).</title>
        <authorList>
            <person name="Anh-Thu Weber A."/>
            <person name="Halstead-Nussloch G."/>
        </authorList>
    </citation>
    <scope>NUCLEOTIDE SEQUENCE [LARGE SCALE GENOMIC DNA]</scope>
    <source>
        <strain evidence="11">AATW-2023a</strain>
        <tissue evidence="11">Whole specimen</tissue>
    </source>
</reference>
<dbReference type="Gene3D" id="2.130.10.10">
    <property type="entry name" value="YVTN repeat-like/Quinoprotein amine dehydrogenase"/>
    <property type="match status" value="1"/>
</dbReference>
<dbReference type="GO" id="GO:0030687">
    <property type="term" value="C:preribosome, large subunit precursor"/>
    <property type="evidence" value="ECO:0007669"/>
    <property type="project" value="UniProtKB-UniRule"/>
</dbReference>
<dbReference type="Pfam" id="PF08145">
    <property type="entry name" value="BOP1NT"/>
    <property type="match status" value="1"/>
</dbReference>
<evidence type="ECO:0000256" key="1">
    <source>
        <dbReference type="ARBA" id="ARBA00022517"/>
    </source>
</evidence>
<dbReference type="PROSITE" id="PS50082">
    <property type="entry name" value="WD_REPEATS_2"/>
    <property type="match status" value="1"/>
</dbReference>
<dbReference type="InterPro" id="IPR019775">
    <property type="entry name" value="WD40_repeat_CS"/>
</dbReference>
<comment type="function">
    <text evidence="7">Required for maturation of ribosomal RNAs and formation of the large ribosomal subunit.</text>
</comment>
<dbReference type="Pfam" id="PF00400">
    <property type="entry name" value="WD40"/>
    <property type="match status" value="3"/>
</dbReference>
<dbReference type="SMART" id="SM01035">
    <property type="entry name" value="BOP1NT"/>
    <property type="match status" value="1"/>
</dbReference>
<dbReference type="GO" id="GO:0005654">
    <property type="term" value="C:nucleoplasm"/>
    <property type="evidence" value="ECO:0007669"/>
    <property type="project" value="UniProtKB-SubCell"/>
</dbReference>
<evidence type="ECO:0000256" key="2">
    <source>
        <dbReference type="ARBA" id="ARBA00022552"/>
    </source>
</evidence>
<feature type="compositionally biased region" description="Acidic residues" evidence="9">
    <location>
        <begin position="125"/>
        <end position="134"/>
    </location>
</feature>
<comment type="similarity">
    <text evidence="7">Belongs to the WD repeat BOP1/ERB1 family.</text>
</comment>
<protein>
    <recommendedName>
        <fullName evidence="7">Ribosome biogenesis protein BOP1 homolog</fullName>
    </recommendedName>
</protein>
<dbReference type="InterPro" id="IPR028598">
    <property type="entry name" value="BOP1/Erb1"/>
</dbReference>
<keyword evidence="4" id="KW-0677">Repeat</keyword>
<evidence type="ECO:0000256" key="6">
    <source>
        <dbReference type="ARBA" id="ARBA00055102"/>
    </source>
</evidence>
<evidence type="ECO:0000256" key="5">
    <source>
        <dbReference type="ARBA" id="ARBA00023242"/>
    </source>
</evidence>